<dbReference type="OrthoDB" id="433124at2759"/>
<keyword evidence="3" id="KW-1185">Reference proteome</keyword>
<dbReference type="Proteomes" id="UP000015354">
    <property type="component" value="Unassembled WGS sequence"/>
</dbReference>
<evidence type="ECO:0000313" key="3">
    <source>
        <dbReference type="Proteomes" id="UP000015354"/>
    </source>
</evidence>
<evidence type="ECO:0000313" key="2">
    <source>
        <dbReference type="EMBL" id="EPY21051.1"/>
    </source>
</evidence>
<dbReference type="CDD" id="cd23158">
    <property type="entry name" value="Prefoldin_UXT"/>
    <property type="match status" value="1"/>
</dbReference>
<sequence>MSATTSSSYIAPPTEGIKRLEHFVNDILKVELVKLLTERDVLRDQASQCVQARQLFRDMAHLRHAPSVGQNEGDDVARRDASPGGAADGPEVGSPSRSRSSQKKKAAANKASLLVNLGNHFYIPAVVKDATTVYVNIGCGVVLAMSTDEAESFLEKREKQLREKSAWKTRESLKLKYRIKLVTEAIARLNERTMGIAKPEQ</sequence>
<proteinExistence type="predicted"/>
<accession>S9V2B9</accession>
<feature type="region of interest" description="Disordered" evidence="1">
    <location>
        <begin position="64"/>
        <end position="105"/>
    </location>
</feature>
<protein>
    <submittedName>
        <fullName evidence="2">Protein UXT</fullName>
    </submittedName>
</protein>
<evidence type="ECO:0000256" key="1">
    <source>
        <dbReference type="SAM" id="MobiDB-lite"/>
    </source>
</evidence>
<dbReference type="Gene3D" id="1.10.287.370">
    <property type="match status" value="1"/>
</dbReference>
<dbReference type="AlphaFoldDB" id="S9V2B9"/>
<dbReference type="SUPFAM" id="SSF46579">
    <property type="entry name" value="Prefoldin"/>
    <property type="match status" value="1"/>
</dbReference>
<dbReference type="InterPro" id="IPR009053">
    <property type="entry name" value="Prefoldin"/>
</dbReference>
<comment type="caution">
    <text evidence="2">The sequence shown here is derived from an EMBL/GenBank/DDBJ whole genome shotgun (WGS) entry which is preliminary data.</text>
</comment>
<dbReference type="InterPro" id="IPR004127">
    <property type="entry name" value="Prefoldin_subunit_alpha"/>
</dbReference>
<dbReference type="Pfam" id="PF02996">
    <property type="entry name" value="Prefoldin"/>
    <property type="match status" value="1"/>
</dbReference>
<dbReference type="EMBL" id="ATMH01008718">
    <property type="protein sequence ID" value="EPY21051.1"/>
    <property type="molecule type" value="Genomic_DNA"/>
</dbReference>
<name>S9V2B9_9TRYP</name>
<organism evidence="2 3">
    <name type="scientific">Strigomonas culicis</name>
    <dbReference type="NCBI Taxonomy" id="28005"/>
    <lineage>
        <taxon>Eukaryota</taxon>
        <taxon>Discoba</taxon>
        <taxon>Euglenozoa</taxon>
        <taxon>Kinetoplastea</taxon>
        <taxon>Metakinetoplastina</taxon>
        <taxon>Trypanosomatida</taxon>
        <taxon>Trypanosomatidae</taxon>
        <taxon>Strigomonadinae</taxon>
        <taxon>Strigomonas</taxon>
    </lineage>
</organism>
<gene>
    <name evidence="2" type="ORF">STCU_08718</name>
</gene>
<reference evidence="2 3" key="1">
    <citation type="journal article" date="2013" name="PLoS ONE">
        <title>Predicting the Proteins of Angomonas deanei, Strigomonas culicis and Their Respective Endosymbionts Reveals New Aspects of the Trypanosomatidae Family.</title>
        <authorList>
            <person name="Motta M.C."/>
            <person name="Martins A.C."/>
            <person name="de Souza S.S."/>
            <person name="Catta-Preta C.M."/>
            <person name="Silva R."/>
            <person name="Klein C.C."/>
            <person name="de Almeida L.G."/>
            <person name="de Lima Cunha O."/>
            <person name="Ciapina L.P."/>
            <person name="Brocchi M."/>
            <person name="Colabardini A.C."/>
            <person name="de Araujo Lima B."/>
            <person name="Machado C.R."/>
            <person name="de Almeida Soares C.M."/>
            <person name="Probst C.M."/>
            <person name="de Menezes C.B."/>
            <person name="Thompson C.E."/>
            <person name="Bartholomeu D.C."/>
            <person name="Gradia D.F."/>
            <person name="Pavoni D.P."/>
            <person name="Grisard E.C."/>
            <person name="Fantinatti-Garboggini F."/>
            <person name="Marchini F.K."/>
            <person name="Rodrigues-Luiz G.F."/>
            <person name="Wagner G."/>
            <person name="Goldman G.H."/>
            <person name="Fietto J.L."/>
            <person name="Elias M.C."/>
            <person name="Goldman M.H."/>
            <person name="Sagot M.F."/>
            <person name="Pereira M."/>
            <person name="Stoco P.H."/>
            <person name="de Mendonca-Neto R.P."/>
            <person name="Teixeira S.M."/>
            <person name="Maciel T.E."/>
            <person name="de Oliveira Mendes T.A."/>
            <person name="Urmenyi T.P."/>
            <person name="de Souza W."/>
            <person name="Schenkman S."/>
            <person name="de Vasconcelos A.T."/>
        </authorList>
    </citation>
    <scope>NUCLEOTIDE SEQUENCE [LARGE SCALE GENOMIC DNA]</scope>
</reference>